<evidence type="ECO:0000259" key="1">
    <source>
        <dbReference type="Pfam" id="PF03061"/>
    </source>
</evidence>
<sequence length="143" mass="16180">MHQDGQASVAVALRWRDLDHQGHVYHATMLTLLDEARTEWLRAAVGVESPDEYVVARVEIDFLAETVRSNDRIDVTFDITRVGSSSLTTTELVRTPDGRDVVRAAVTAVMWDRVLRKPRPLTDAERHNAAAWSAVRRQEQPHV</sequence>
<dbReference type="Proteomes" id="UP001501231">
    <property type="component" value="Unassembled WGS sequence"/>
</dbReference>
<name>A0ABN3JE41_9ACTN</name>
<dbReference type="InterPro" id="IPR029069">
    <property type="entry name" value="HotDog_dom_sf"/>
</dbReference>
<keyword evidence="3" id="KW-1185">Reference proteome</keyword>
<dbReference type="Gene3D" id="3.10.129.10">
    <property type="entry name" value="Hotdog Thioesterase"/>
    <property type="match status" value="1"/>
</dbReference>
<dbReference type="InterPro" id="IPR006683">
    <property type="entry name" value="Thioestr_dom"/>
</dbReference>
<organism evidence="2 3">
    <name type="scientific">Actinomadura vinacea</name>
    <dbReference type="NCBI Taxonomy" id="115336"/>
    <lineage>
        <taxon>Bacteria</taxon>
        <taxon>Bacillati</taxon>
        <taxon>Actinomycetota</taxon>
        <taxon>Actinomycetes</taxon>
        <taxon>Streptosporangiales</taxon>
        <taxon>Thermomonosporaceae</taxon>
        <taxon>Actinomadura</taxon>
    </lineage>
</organism>
<accession>A0ABN3JE41</accession>
<feature type="domain" description="Thioesterase" evidence="1">
    <location>
        <begin position="21"/>
        <end position="100"/>
    </location>
</feature>
<evidence type="ECO:0000313" key="2">
    <source>
        <dbReference type="EMBL" id="GAA2427990.1"/>
    </source>
</evidence>
<dbReference type="PANTHER" id="PTHR31793:SF24">
    <property type="entry name" value="LONG-CHAIN ACYL-COA THIOESTERASE FADM"/>
    <property type="match status" value="1"/>
</dbReference>
<comment type="caution">
    <text evidence="2">The sequence shown here is derived from an EMBL/GenBank/DDBJ whole genome shotgun (WGS) entry which is preliminary data.</text>
</comment>
<dbReference type="InterPro" id="IPR050563">
    <property type="entry name" value="4-hydroxybenzoyl-CoA_TE"/>
</dbReference>
<gene>
    <name evidence="2" type="ORF">GCM10010191_46130</name>
</gene>
<dbReference type="RefSeq" id="WP_344591510.1">
    <property type="nucleotide sequence ID" value="NZ_BAAARW010000016.1"/>
</dbReference>
<dbReference type="Pfam" id="PF03061">
    <property type="entry name" value="4HBT"/>
    <property type="match status" value="1"/>
</dbReference>
<protein>
    <submittedName>
        <fullName evidence="2">Thioesterase family protein</fullName>
    </submittedName>
</protein>
<dbReference type="CDD" id="cd00586">
    <property type="entry name" value="4HBT"/>
    <property type="match status" value="1"/>
</dbReference>
<dbReference type="PANTHER" id="PTHR31793">
    <property type="entry name" value="4-HYDROXYBENZOYL-COA THIOESTERASE FAMILY MEMBER"/>
    <property type="match status" value="1"/>
</dbReference>
<dbReference type="SUPFAM" id="SSF54637">
    <property type="entry name" value="Thioesterase/thiol ester dehydrase-isomerase"/>
    <property type="match status" value="1"/>
</dbReference>
<dbReference type="EMBL" id="BAAARW010000016">
    <property type="protein sequence ID" value="GAA2427990.1"/>
    <property type="molecule type" value="Genomic_DNA"/>
</dbReference>
<reference evidence="2 3" key="1">
    <citation type="journal article" date="2019" name="Int. J. Syst. Evol. Microbiol.">
        <title>The Global Catalogue of Microorganisms (GCM) 10K type strain sequencing project: providing services to taxonomists for standard genome sequencing and annotation.</title>
        <authorList>
            <consortium name="The Broad Institute Genomics Platform"/>
            <consortium name="The Broad Institute Genome Sequencing Center for Infectious Disease"/>
            <person name="Wu L."/>
            <person name="Ma J."/>
        </authorList>
    </citation>
    <scope>NUCLEOTIDE SEQUENCE [LARGE SCALE GENOMIC DNA]</scope>
    <source>
        <strain evidence="2 3">JCM 3325</strain>
    </source>
</reference>
<proteinExistence type="predicted"/>
<evidence type="ECO:0000313" key="3">
    <source>
        <dbReference type="Proteomes" id="UP001501231"/>
    </source>
</evidence>